<evidence type="ECO:0000256" key="6">
    <source>
        <dbReference type="ARBA" id="ARBA00023315"/>
    </source>
</evidence>
<dbReference type="EC" id="2.3.1.225" evidence="7"/>
<comment type="similarity">
    <text evidence="7">Belongs to the DHHC palmitoyltransferase family.</text>
</comment>
<comment type="catalytic activity">
    <reaction evidence="7">
        <text>L-cysteinyl-[protein] + hexadecanoyl-CoA = S-hexadecanoyl-L-cysteinyl-[protein] + CoA</text>
        <dbReference type="Rhea" id="RHEA:36683"/>
        <dbReference type="Rhea" id="RHEA-COMP:10131"/>
        <dbReference type="Rhea" id="RHEA-COMP:11032"/>
        <dbReference type="ChEBI" id="CHEBI:29950"/>
        <dbReference type="ChEBI" id="CHEBI:57287"/>
        <dbReference type="ChEBI" id="CHEBI:57379"/>
        <dbReference type="ChEBI" id="CHEBI:74151"/>
        <dbReference type="EC" id="2.3.1.225"/>
    </reaction>
</comment>
<name>R7QIM4_CHOCR</name>
<accession>R7QIM4</accession>
<evidence type="ECO:0000256" key="7">
    <source>
        <dbReference type="RuleBase" id="RU079119"/>
    </source>
</evidence>
<feature type="transmembrane region" description="Helical" evidence="7">
    <location>
        <begin position="142"/>
        <end position="162"/>
    </location>
</feature>
<keyword evidence="2 7" id="KW-0808">Transferase</keyword>
<keyword evidence="3 7" id="KW-0812">Transmembrane</keyword>
<comment type="domain">
    <text evidence="7">The DHHC domain is required for palmitoyltransferase activity.</text>
</comment>
<dbReference type="Proteomes" id="UP000012073">
    <property type="component" value="Unassembled WGS sequence"/>
</dbReference>
<evidence type="ECO:0000259" key="10">
    <source>
        <dbReference type="Pfam" id="PF01529"/>
    </source>
</evidence>
<proteinExistence type="inferred from homology"/>
<dbReference type="InterPro" id="IPR001594">
    <property type="entry name" value="Palmitoyltrfase_DHHC"/>
</dbReference>
<dbReference type="OrthoDB" id="1867at2759"/>
<protein>
    <recommendedName>
        <fullName evidence="7">Palmitoyltransferase</fullName>
        <ecNumber evidence="7">2.3.1.225</ecNumber>
    </recommendedName>
</protein>
<dbReference type="InterPro" id="IPR039859">
    <property type="entry name" value="PFA4/ZDH16/20/ERF2-like"/>
</dbReference>
<evidence type="ECO:0000256" key="9">
    <source>
        <dbReference type="SAM" id="SignalP"/>
    </source>
</evidence>
<keyword evidence="9" id="KW-0732">Signal</keyword>
<comment type="subcellular location">
    <subcellularLocation>
        <location evidence="1">Membrane</location>
        <topology evidence="1">Multi-pass membrane protein</topology>
    </subcellularLocation>
</comment>
<feature type="region of interest" description="Disordered" evidence="8">
    <location>
        <begin position="37"/>
        <end position="61"/>
    </location>
</feature>
<evidence type="ECO:0000256" key="4">
    <source>
        <dbReference type="ARBA" id="ARBA00022989"/>
    </source>
</evidence>
<evidence type="ECO:0000313" key="11">
    <source>
        <dbReference type="EMBL" id="CDF37270.1"/>
    </source>
</evidence>
<dbReference type="GeneID" id="17324806"/>
<feature type="chain" id="PRO_5004454716" description="Palmitoyltransferase" evidence="9">
    <location>
        <begin position="18"/>
        <end position="275"/>
    </location>
</feature>
<keyword evidence="5 7" id="KW-0472">Membrane</keyword>
<dbReference type="GO" id="GO:0016020">
    <property type="term" value="C:membrane"/>
    <property type="evidence" value="ECO:0007669"/>
    <property type="project" value="UniProtKB-SubCell"/>
</dbReference>
<feature type="signal peptide" evidence="9">
    <location>
        <begin position="1"/>
        <end position="17"/>
    </location>
</feature>
<dbReference type="RefSeq" id="XP_005717089.1">
    <property type="nucleotide sequence ID" value="XM_005717032.1"/>
</dbReference>
<evidence type="ECO:0000256" key="3">
    <source>
        <dbReference type="ARBA" id="ARBA00022692"/>
    </source>
</evidence>
<feature type="transmembrane region" description="Helical" evidence="7">
    <location>
        <begin position="174"/>
        <end position="200"/>
    </location>
</feature>
<gene>
    <name evidence="11" type="ORF">CHC_T00005431001</name>
</gene>
<evidence type="ECO:0000256" key="1">
    <source>
        <dbReference type="ARBA" id="ARBA00004141"/>
    </source>
</evidence>
<evidence type="ECO:0000256" key="2">
    <source>
        <dbReference type="ARBA" id="ARBA00022679"/>
    </source>
</evidence>
<keyword evidence="6 7" id="KW-0012">Acyltransferase</keyword>
<dbReference type="EMBL" id="HG001824">
    <property type="protein sequence ID" value="CDF37270.1"/>
    <property type="molecule type" value="Genomic_DNA"/>
</dbReference>
<dbReference type="PANTHER" id="PTHR12246">
    <property type="entry name" value="PALMITOYLTRANSFERASE ZDHHC16"/>
    <property type="match status" value="1"/>
</dbReference>
<keyword evidence="12" id="KW-1185">Reference proteome</keyword>
<organism evidence="11 12">
    <name type="scientific">Chondrus crispus</name>
    <name type="common">Carrageen Irish moss</name>
    <name type="synonym">Polymorpha crispa</name>
    <dbReference type="NCBI Taxonomy" id="2769"/>
    <lineage>
        <taxon>Eukaryota</taxon>
        <taxon>Rhodophyta</taxon>
        <taxon>Florideophyceae</taxon>
        <taxon>Rhodymeniophycidae</taxon>
        <taxon>Gigartinales</taxon>
        <taxon>Gigartinaceae</taxon>
        <taxon>Chondrus</taxon>
    </lineage>
</organism>
<dbReference type="PhylomeDB" id="R7QIM4"/>
<dbReference type="KEGG" id="ccp:CHC_T00005431001"/>
<dbReference type="AlphaFoldDB" id="R7QIM4"/>
<sequence length="275" mass="30346">MWSISCTLVSYLLTALAHPGRVPESWRPTLWQEEHPDKPGIPLPLKAADTPPDPAAASDVRANPPAKPNLYPVAPPAVHAAGTAMLLADGRHRFCVHCNVFKPDRAHHCTSCRECVLRMDHHCPFTGNSCVGFLNRKYFVLFLYYATLSCSLVATLTPGAILNRLLELEARPTIAALAGVILQMMGYVLCALHALALAPFSAFHTYLVLKNRTTIENQEARPAVHADVLRRSDQGWLNNWKGVFGPRPLLWFVPVTIGRDADVIDPPQRPADELV</sequence>
<evidence type="ECO:0000256" key="8">
    <source>
        <dbReference type="SAM" id="MobiDB-lite"/>
    </source>
</evidence>
<reference evidence="12" key="1">
    <citation type="journal article" date="2013" name="Proc. Natl. Acad. Sci. U.S.A.">
        <title>Genome structure and metabolic features in the red seaweed Chondrus crispus shed light on evolution of the Archaeplastida.</title>
        <authorList>
            <person name="Collen J."/>
            <person name="Porcel B."/>
            <person name="Carre W."/>
            <person name="Ball S.G."/>
            <person name="Chaparro C."/>
            <person name="Tonon T."/>
            <person name="Barbeyron T."/>
            <person name="Michel G."/>
            <person name="Noel B."/>
            <person name="Valentin K."/>
            <person name="Elias M."/>
            <person name="Artiguenave F."/>
            <person name="Arun A."/>
            <person name="Aury J.M."/>
            <person name="Barbosa-Neto J.F."/>
            <person name="Bothwell J.H."/>
            <person name="Bouget F.Y."/>
            <person name="Brillet L."/>
            <person name="Cabello-Hurtado F."/>
            <person name="Capella-Gutierrez S."/>
            <person name="Charrier B."/>
            <person name="Cladiere L."/>
            <person name="Cock J.M."/>
            <person name="Coelho S.M."/>
            <person name="Colleoni C."/>
            <person name="Czjzek M."/>
            <person name="Da Silva C."/>
            <person name="Delage L."/>
            <person name="Denoeud F."/>
            <person name="Deschamps P."/>
            <person name="Dittami S.M."/>
            <person name="Gabaldon T."/>
            <person name="Gachon C.M."/>
            <person name="Groisillier A."/>
            <person name="Herve C."/>
            <person name="Jabbari K."/>
            <person name="Katinka M."/>
            <person name="Kloareg B."/>
            <person name="Kowalczyk N."/>
            <person name="Labadie K."/>
            <person name="Leblanc C."/>
            <person name="Lopez P.J."/>
            <person name="McLachlan D.H."/>
            <person name="Meslet-Cladiere L."/>
            <person name="Moustafa A."/>
            <person name="Nehr Z."/>
            <person name="Nyvall Collen P."/>
            <person name="Panaud O."/>
            <person name="Partensky F."/>
            <person name="Poulain J."/>
            <person name="Rensing S.A."/>
            <person name="Rousvoal S."/>
            <person name="Samson G."/>
            <person name="Symeonidi A."/>
            <person name="Weissenbach J."/>
            <person name="Zambounis A."/>
            <person name="Wincker P."/>
            <person name="Boyen C."/>
        </authorList>
    </citation>
    <scope>NUCLEOTIDE SEQUENCE [LARGE SCALE GENOMIC DNA]</scope>
    <source>
        <strain evidence="12">cv. Stackhouse</strain>
    </source>
</reference>
<evidence type="ECO:0000256" key="5">
    <source>
        <dbReference type="ARBA" id="ARBA00023136"/>
    </source>
</evidence>
<keyword evidence="4 7" id="KW-1133">Transmembrane helix</keyword>
<dbReference type="OMA" id="YCEKRDE"/>
<feature type="domain" description="Palmitoyltransferase DHHC" evidence="10">
    <location>
        <begin position="91"/>
        <end position="219"/>
    </location>
</feature>
<dbReference type="Gramene" id="CDF37270">
    <property type="protein sequence ID" value="CDF37270"/>
    <property type="gene ID" value="CHC_T00005431001"/>
</dbReference>
<evidence type="ECO:0000313" key="12">
    <source>
        <dbReference type="Proteomes" id="UP000012073"/>
    </source>
</evidence>
<dbReference type="GO" id="GO:0019706">
    <property type="term" value="F:protein-cysteine S-palmitoyltransferase activity"/>
    <property type="evidence" value="ECO:0007669"/>
    <property type="project" value="UniProtKB-EC"/>
</dbReference>
<dbReference type="PROSITE" id="PS50216">
    <property type="entry name" value="DHHC"/>
    <property type="match status" value="1"/>
</dbReference>
<dbReference type="Pfam" id="PF01529">
    <property type="entry name" value="DHHC"/>
    <property type="match status" value="1"/>
</dbReference>